<organism evidence="1 2">
    <name type="scientific">Amblyomma americanum</name>
    <name type="common">Lone star tick</name>
    <dbReference type="NCBI Taxonomy" id="6943"/>
    <lineage>
        <taxon>Eukaryota</taxon>
        <taxon>Metazoa</taxon>
        <taxon>Ecdysozoa</taxon>
        <taxon>Arthropoda</taxon>
        <taxon>Chelicerata</taxon>
        <taxon>Arachnida</taxon>
        <taxon>Acari</taxon>
        <taxon>Parasitiformes</taxon>
        <taxon>Ixodida</taxon>
        <taxon>Ixodoidea</taxon>
        <taxon>Ixodidae</taxon>
        <taxon>Amblyomminae</taxon>
        <taxon>Amblyomma</taxon>
    </lineage>
</organism>
<proteinExistence type="predicted"/>
<evidence type="ECO:0008006" key="3">
    <source>
        <dbReference type="Google" id="ProtNLM"/>
    </source>
</evidence>
<evidence type="ECO:0000313" key="1">
    <source>
        <dbReference type="EMBL" id="KAK8787340.1"/>
    </source>
</evidence>
<accession>A0AAQ4FJH6</accession>
<reference evidence="1 2" key="1">
    <citation type="journal article" date="2023" name="Arcadia Sci">
        <title>De novo assembly of a long-read Amblyomma americanum tick genome.</title>
        <authorList>
            <person name="Chou S."/>
            <person name="Poskanzer K.E."/>
            <person name="Rollins M."/>
            <person name="Thuy-Boun P.S."/>
        </authorList>
    </citation>
    <scope>NUCLEOTIDE SEQUENCE [LARGE SCALE GENOMIC DNA]</scope>
    <source>
        <strain evidence="1">F_SG_1</strain>
        <tissue evidence="1">Salivary glands</tissue>
    </source>
</reference>
<protein>
    <recommendedName>
        <fullName evidence="3">Reverse transcriptase domain-containing protein</fullName>
    </recommendedName>
</protein>
<dbReference type="AlphaFoldDB" id="A0AAQ4FJH6"/>
<keyword evidence="2" id="KW-1185">Reference proteome</keyword>
<dbReference type="Proteomes" id="UP001321473">
    <property type="component" value="Unassembled WGS sequence"/>
</dbReference>
<name>A0AAQ4FJH6_AMBAM</name>
<sequence>MLRNLGDDHRASLLSSFNEVWRTGILPDEWRTALVVPVLKTGKPPSAISSYRPVSLTSVPGKVMEAMALERLSWVVHVTGHFPEQQSGFRHHRCTADSIADLVSALEDAKLTAT</sequence>
<evidence type="ECO:0000313" key="2">
    <source>
        <dbReference type="Proteomes" id="UP001321473"/>
    </source>
</evidence>
<comment type="caution">
    <text evidence="1">The sequence shown here is derived from an EMBL/GenBank/DDBJ whole genome shotgun (WGS) entry which is preliminary data.</text>
</comment>
<dbReference type="EMBL" id="JARKHS020001925">
    <property type="protein sequence ID" value="KAK8787340.1"/>
    <property type="molecule type" value="Genomic_DNA"/>
</dbReference>
<dbReference type="PANTHER" id="PTHR19446">
    <property type="entry name" value="REVERSE TRANSCRIPTASES"/>
    <property type="match status" value="1"/>
</dbReference>
<gene>
    <name evidence="1" type="ORF">V5799_022884</name>
</gene>